<dbReference type="RefSeq" id="WP_058565133.1">
    <property type="nucleotide sequence ID" value="NZ_CP109888.1"/>
</dbReference>
<name>A0AAJ5UIX9_XYLFS</name>
<proteinExistence type="predicted"/>
<dbReference type="EMBL" id="CP109888">
    <property type="protein sequence ID" value="WCF29560.1"/>
    <property type="molecule type" value="Genomic_DNA"/>
</dbReference>
<reference evidence="1" key="2">
    <citation type="submission" date="2022-10" db="EMBL/GenBank/DDBJ databases">
        <authorList>
            <person name="Landa B."/>
            <person name="Arias-Giraldo L.F."/>
            <person name="Roman-Ecija M."/>
            <person name="Velasco-Amo M.P."/>
            <person name="De La Fuente L."/>
            <person name="Marco-Noales E."/>
            <person name="Moralejo E."/>
        </authorList>
    </citation>
    <scope>NUCLEOTIDE SEQUENCE</scope>
    <source>
        <strain evidence="1">CFBP8073</strain>
        <plasmid evidence="1">pXF-P1.CFBP8073</plasmid>
    </source>
</reference>
<organism evidence="1 2">
    <name type="scientific">Xylella fastidiosa subsp. fastidiosa</name>
    <dbReference type="NCBI Taxonomy" id="644356"/>
    <lineage>
        <taxon>Bacteria</taxon>
        <taxon>Pseudomonadati</taxon>
        <taxon>Pseudomonadota</taxon>
        <taxon>Gammaproteobacteria</taxon>
        <taxon>Lysobacterales</taxon>
        <taxon>Lysobacteraceae</taxon>
        <taxon>Xylella</taxon>
    </lineage>
</organism>
<evidence type="ECO:0000313" key="2">
    <source>
        <dbReference type="Proteomes" id="UP001211513"/>
    </source>
</evidence>
<dbReference type="Proteomes" id="UP001211513">
    <property type="component" value="Plasmid pXF-P1.CFBP8073"/>
</dbReference>
<protein>
    <submittedName>
        <fullName evidence="1">Uncharacterized protein</fullName>
    </submittedName>
</protein>
<gene>
    <name evidence="1" type="ORF">OK117_12235</name>
</gene>
<accession>A0AAJ5UIX9</accession>
<geneLocation type="plasmid" evidence="1 2">
    <name>pXF-P1.CFBP8073</name>
</geneLocation>
<sequence>MNTISESELADFVKNKAVKKLHIIQNDAEKYEIFATLTWKEGDWHLVTTRGKPREWASLDRLSHHIREKYGATLPPISLTLRNILSK</sequence>
<keyword evidence="1" id="KW-0614">Plasmid</keyword>
<reference evidence="1" key="1">
    <citation type="journal article" date="2022" name="Phytopathology">
        <title>Complete circularized genome resources of seven strains of Xylella fastidiosa subsp. fastidiosa using hybrid assembly reveals unknown plasmids.</title>
        <authorList>
            <person name="Velasco-Amo M.D.P."/>
            <person name="Arias-Giraldo L.F.F."/>
            <person name="Ecija M.R."/>
            <person name="De La Fuente L."/>
            <person name="Marco-Noales E."/>
            <person name="Moralejo E."/>
            <person name="Navas-Cort J.A."/>
            <person name="Landa B.B."/>
        </authorList>
    </citation>
    <scope>NUCLEOTIDE SEQUENCE</scope>
    <source>
        <strain evidence="1">CFBP8073</strain>
    </source>
</reference>
<dbReference type="AlphaFoldDB" id="A0AAJ5UIX9"/>
<evidence type="ECO:0000313" key="1">
    <source>
        <dbReference type="EMBL" id="WCF29560.1"/>
    </source>
</evidence>